<comment type="caution">
    <text evidence="8">The sequence shown here is derived from an EMBL/GenBank/DDBJ whole genome shotgun (WGS) entry which is preliminary data.</text>
</comment>
<evidence type="ECO:0000259" key="7">
    <source>
        <dbReference type="PROSITE" id="PS50011"/>
    </source>
</evidence>
<keyword evidence="9" id="KW-1185">Reference proteome</keyword>
<dbReference type="GO" id="GO:0005524">
    <property type="term" value="F:ATP binding"/>
    <property type="evidence" value="ECO:0007669"/>
    <property type="project" value="UniProtKB-UniRule"/>
</dbReference>
<accession>A0AAW0BU26</accession>
<evidence type="ECO:0000256" key="4">
    <source>
        <dbReference type="ARBA" id="ARBA00022840"/>
    </source>
</evidence>
<protein>
    <submittedName>
        <fullName evidence="8">Kinase-like protein</fullName>
    </submittedName>
</protein>
<dbReference type="PANTHER" id="PTHR48016:SF48">
    <property type="entry name" value="SERINE_THREONINE-PROTEIN KINASE BCK1_SLK1_SSP31"/>
    <property type="match status" value="1"/>
</dbReference>
<dbReference type="Proteomes" id="UP001362999">
    <property type="component" value="Unassembled WGS sequence"/>
</dbReference>
<dbReference type="GO" id="GO:0000165">
    <property type="term" value="P:MAPK cascade"/>
    <property type="evidence" value="ECO:0007669"/>
    <property type="project" value="UniProtKB-ARBA"/>
</dbReference>
<evidence type="ECO:0000313" key="9">
    <source>
        <dbReference type="Proteomes" id="UP001362999"/>
    </source>
</evidence>
<evidence type="ECO:0000256" key="5">
    <source>
        <dbReference type="PROSITE-ProRule" id="PRU10141"/>
    </source>
</evidence>
<feature type="domain" description="Protein kinase" evidence="7">
    <location>
        <begin position="492"/>
        <end position="762"/>
    </location>
</feature>
<dbReference type="PROSITE" id="PS00107">
    <property type="entry name" value="PROTEIN_KINASE_ATP"/>
    <property type="match status" value="1"/>
</dbReference>
<feature type="binding site" evidence="5">
    <location>
        <position position="521"/>
    </location>
    <ligand>
        <name>ATP</name>
        <dbReference type="ChEBI" id="CHEBI:30616"/>
    </ligand>
</feature>
<dbReference type="PROSITE" id="PS00108">
    <property type="entry name" value="PROTEIN_KINASE_ST"/>
    <property type="match status" value="2"/>
</dbReference>
<reference evidence="8 9" key="1">
    <citation type="journal article" date="2024" name="J Genomics">
        <title>Draft genome sequencing and assembly of Favolaschia claudopus CIRM-BRFM 2984 isolated from oak limbs.</title>
        <authorList>
            <person name="Navarro D."/>
            <person name="Drula E."/>
            <person name="Chaduli D."/>
            <person name="Cazenave R."/>
            <person name="Ahrendt S."/>
            <person name="Wang J."/>
            <person name="Lipzen A."/>
            <person name="Daum C."/>
            <person name="Barry K."/>
            <person name="Grigoriev I.V."/>
            <person name="Favel A."/>
            <person name="Rosso M.N."/>
            <person name="Martin F."/>
        </authorList>
    </citation>
    <scope>NUCLEOTIDE SEQUENCE [LARGE SCALE GENOMIC DNA]</scope>
    <source>
        <strain evidence="8 9">CIRM-BRFM 2984</strain>
    </source>
</reference>
<evidence type="ECO:0000256" key="6">
    <source>
        <dbReference type="SAM" id="MobiDB-lite"/>
    </source>
</evidence>
<feature type="domain" description="Protein kinase" evidence="7">
    <location>
        <begin position="212"/>
        <end position="473"/>
    </location>
</feature>
<proteinExistence type="predicted"/>
<dbReference type="InterPro" id="IPR050538">
    <property type="entry name" value="MAP_kinase_kinase_kinase"/>
</dbReference>
<dbReference type="SUPFAM" id="SSF56112">
    <property type="entry name" value="Protein kinase-like (PK-like)"/>
    <property type="match status" value="2"/>
</dbReference>
<dbReference type="PROSITE" id="PS50011">
    <property type="entry name" value="PROTEIN_KINASE_DOM"/>
    <property type="match status" value="2"/>
</dbReference>
<evidence type="ECO:0000256" key="2">
    <source>
        <dbReference type="ARBA" id="ARBA00022741"/>
    </source>
</evidence>
<dbReference type="AlphaFoldDB" id="A0AAW0BU26"/>
<dbReference type="InterPro" id="IPR008271">
    <property type="entry name" value="Ser/Thr_kinase_AS"/>
</dbReference>
<dbReference type="SMART" id="SM00220">
    <property type="entry name" value="S_TKc"/>
    <property type="match status" value="2"/>
</dbReference>
<dbReference type="InterPro" id="IPR011009">
    <property type="entry name" value="Kinase-like_dom_sf"/>
</dbReference>
<dbReference type="Pfam" id="PF00069">
    <property type="entry name" value="Pkinase"/>
    <property type="match status" value="2"/>
</dbReference>
<keyword evidence="3 8" id="KW-0418">Kinase</keyword>
<dbReference type="GO" id="GO:0004672">
    <property type="term" value="F:protein kinase activity"/>
    <property type="evidence" value="ECO:0007669"/>
    <property type="project" value="InterPro"/>
</dbReference>
<dbReference type="InterPro" id="IPR000719">
    <property type="entry name" value="Prot_kinase_dom"/>
</dbReference>
<organism evidence="8 9">
    <name type="scientific">Favolaschia claudopus</name>
    <dbReference type="NCBI Taxonomy" id="2862362"/>
    <lineage>
        <taxon>Eukaryota</taxon>
        <taxon>Fungi</taxon>
        <taxon>Dikarya</taxon>
        <taxon>Basidiomycota</taxon>
        <taxon>Agaricomycotina</taxon>
        <taxon>Agaricomycetes</taxon>
        <taxon>Agaricomycetidae</taxon>
        <taxon>Agaricales</taxon>
        <taxon>Marasmiineae</taxon>
        <taxon>Mycenaceae</taxon>
        <taxon>Favolaschia</taxon>
    </lineage>
</organism>
<gene>
    <name evidence="8" type="ORF">R3P38DRAFT_2621660</name>
</gene>
<evidence type="ECO:0000256" key="3">
    <source>
        <dbReference type="ARBA" id="ARBA00022777"/>
    </source>
</evidence>
<dbReference type="InterPro" id="IPR017441">
    <property type="entry name" value="Protein_kinase_ATP_BS"/>
</dbReference>
<evidence type="ECO:0000256" key="1">
    <source>
        <dbReference type="ARBA" id="ARBA00022679"/>
    </source>
</evidence>
<sequence length="790" mass="88017">MKKLFGSGRQKPQAGPLQRPIPQQHTPIYLQAAAPLQFSVNEGRGAFDQTVILKSLLTFVVNACDHISLVGRNAHEVAHLRQVLDGYLASTASDDVVHAIIRSLEIRKVLLDIVSKLGLAAHPNLRAAQRSDSERIATLLAASFKSEDDKNAILNLSGDSAQSFLDVIQESLDKGLLLDAEQSRVARKMIRKLSESCDSLPSSLFIPNGVHACDQYPTFGGGFGDIYRAIIDGKPVALKRMRHFLRGSDLRRIHLKFCREALIWKELQHPYILPLVGIDRDSFPNSLCMVSPWMEQGTAINYLKEHGHDTVDKLLHEIACGLEYLHSRNIIHGDLKGANILIQGNGTACLADFGLSNFSDVTTSMSTNRGGSVYWMAPELLDPDQFESELTRTPATDVYAFGCVCFELYTGRPPFANLLDGVAAFKIIMGERAVRPSGLPAMSDLFWHHVTLYWAQNPTTRPTTRQVVQYMWLHQFPSSQSRAGEDTSKIDYFLGESIGKGTYARVYLCLNKSNLELIAVKRVQTPQTASGRADLRWLERARALKVASETLKDLMHPNIVQYLGFEEAPENLNIFLEYVDGGSIASCLQRHGRFNQNVTKWVAEQILMGLAYLHSTGILHRDIKGDNILVGRLSGVCKIAGFGTSKRQQYLEGQAHREMAGTAFWMAPEVLGANARRGYDFKIDIWSAGCVVLEMWSGERPWVGHEWIPVLLQLFTKPQAPPIPDDIRASLSDLALDFRDECFAINPQARPGAALLLEHPYLQRTPGWSFHISEIEGSSAPRSGHMEQRK</sequence>
<dbReference type="PANTHER" id="PTHR48016">
    <property type="entry name" value="MAP KINASE KINASE KINASE SSK2-RELATED-RELATED"/>
    <property type="match status" value="1"/>
</dbReference>
<keyword evidence="2 5" id="KW-0547">Nucleotide-binding</keyword>
<name>A0AAW0BU26_9AGAR</name>
<evidence type="ECO:0000313" key="8">
    <source>
        <dbReference type="EMBL" id="KAK7029796.1"/>
    </source>
</evidence>
<dbReference type="Gene3D" id="1.10.510.10">
    <property type="entry name" value="Transferase(Phosphotransferase) domain 1"/>
    <property type="match status" value="2"/>
</dbReference>
<keyword evidence="1" id="KW-0808">Transferase</keyword>
<keyword evidence="4 5" id="KW-0067">ATP-binding</keyword>
<dbReference type="EMBL" id="JAWWNJ010000026">
    <property type="protein sequence ID" value="KAK7029796.1"/>
    <property type="molecule type" value="Genomic_DNA"/>
</dbReference>
<feature type="region of interest" description="Disordered" evidence="6">
    <location>
        <begin position="1"/>
        <end position="21"/>
    </location>
</feature>